<keyword evidence="5" id="KW-0256">Endoplasmic reticulum</keyword>
<evidence type="ECO:0000256" key="5">
    <source>
        <dbReference type="ARBA" id="ARBA00022824"/>
    </source>
</evidence>
<dbReference type="InterPro" id="IPR013969">
    <property type="entry name" value="Oligosacch_biosynth_Alg14"/>
</dbReference>
<dbReference type="PANTHER" id="PTHR12154">
    <property type="entry name" value="GLYCOSYL TRANSFERASE-RELATED"/>
    <property type="match status" value="1"/>
</dbReference>
<dbReference type="Gene3D" id="3.40.50.2000">
    <property type="entry name" value="Glycogen Phosphorylase B"/>
    <property type="match status" value="1"/>
</dbReference>
<keyword evidence="7" id="KW-0472">Membrane</keyword>
<dbReference type="GO" id="GO:0043541">
    <property type="term" value="C:UDP-N-acetylglucosamine transferase complex"/>
    <property type="evidence" value="ECO:0007669"/>
    <property type="project" value="TreeGrafter"/>
</dbReference>
<comment type="subcellular location">
    <subcellularLocation>
        <location evidence="1">Endoplasmic reticulum membrane</location>
        <topology evidence="1">Single-pass membrane protein</topology>
    </subcellularLocation>
</comment>
<dbReference type="EMBL" id="GBRD01007261">
    <property type="protein sequence ID" value="JAG58560.1"/>
    <property type="molecule type" value="Transcribed_RNA"/>
</dbReference>
<keyword evidence="6" id="KW-1133">Transmembrane helix</keyword>
<evidence type="ECO:0000256" key="6">
    <source>
        <dbReference type="ARBA" id="ARBA00022989"/>
    </source>
</evidence>
<name>A0A0K8T073_LYGHE</name>
<dbReference type="PANTHER" id="PTHR12154:SF4">
    <property type="entry name" value="UDP-N-ACETYLGLUCOSAMINE TRANSFERASE SUBUNIT ALG14 HOMOLOG"/>
    <property type="match status" value="1"/>
</dbReference>
<evidence type="ECO:0000313" key="8">
    <source>
        <dbReference type="EMBL" id="JAG58560.1"/>
    </source>
</evidence>
<sequence length="214" mass="24795">MYVLLLGVVLILYAIRCIILMHEVYTMRRPPSDMRNCERPVKTMMVIGSGGHTAELLKITQFLDIKRYRPRIYVMADTDITSEMKIVSIEYNNPKGDYIVMKIPRSRSVGQSYVTSVFTTIWSTLRSIPPMLYHRPELILCNGPGTCIPICLIAFLMRAAYINDNRILFFESVCRVKSLSLSGKILLFFADHIFVQWPELAQKYNWRTQYIANP</sequence>
<accession>A0A0K8T073</accession>
<organism evidence="8">
    <name type="scientific">Lygus hesperus</name>
    <name type="common">Western plant bug</name>
    <dbReference type="NCBI Taxonomy" id="30085"/>
    <lineage>
        <taxon>Eukaryota</taxon>
        <taxon>Metazoa</taxon>
        <taxon>Ecdysozoa</taxon>
        <taxon>Arthropoda</taxon>
        <taxon>Hexapoda</taxon>
        <taxon>Insecta</taxon>
        <taxon>Pterygota</taxon>
        <taxon>Neoptera</taxon>
        <taxon>Paraneoptera</taxon>
        <taxon>Hemiptera</taxon>
        <taxon>Heteroptera</taxon>
        <taxon>Panheteroptera</taxon>
        <taxon>Cimicomorpha</taxon>
        <taxon>Miridae</taxon>
        <taxon>Mirini</taxon>
        <taxon>Lygus</taxon>
    </lineage>
</organism>
<evidence type="ECO:0000256" key="1">
    <source>
        <dbReference type="ARBA" id="ARBA00004389"/>
    </source>
</evidence>
<evidence type="ECO:0000256" key="4">
    <source>
        <dbReference type="ARBA" id="ARBA00022692"/>
    </source>
</evidence>
<evidence type="ECO:0000256" key="3">
    <source>
        <dbReference type="ARBA" id="ARBA00017467"/>
    </source>
</evidence>
<proteinExistence type="inferred from homology"/>
<comment type="similarity">
    <text evidence="2">Belongs to the ALG14 family.</text>
</comment>
<dbReference type="Pfam" id="PF08660">
    <property type="entry name" value="Alg14"/>
    <property type="match status" value="1"/>
</dbReference>
<dbReference type="AlphaFoldDB" id="A0A0K8T073"/>
<keyword evidence="4" id="KW-0812">Transmembrane</keyword>
<evidence type="ECO:0000256" key="7">
    <source>
        <dbReference type="ARBA" id="ARBA00023136"/>
    </source>
</evidence>
<dbReference type="GO" id="GO:0006488">
    <property type="term" value="P:dolichol-linked oligosaccharide biosynthetic process"/>
    <property type="evidence" value="ECO:0007669"/>
    <property type="project" value="InterPro"/>
</dbReference>
<protein>
    <recommendedName>
        <fullName evidence="3">UDP-N-acetylglucosamine transferase subunit ALG14</fullName>
    </recommendedName>
</protein>
<evidence type="ECO:0000256" key="2">
    <source>
        <dbReference type="ARBA" id="ARBA00009731"/>
    </source>
</evidence>
<reference evidence="8" key="1">
    <citation type="submission" date="2014-09" db="EMBL/GenBank/DDBJ databases">
        <authorList>
            <person name="Magalhaes I.L.F."/>
            <person name="Oliveira U."/>
            <person name="Santos F.R."/>
            <person name="Vidigal T.H.D.A."/>
            <person name="Brescovit A.D."/>
            <person name="Santos A.J."/>
        </authorList>
    </citation>
    <scope>NUCLEOTIDE SEQUENCE</scope>
</reference>
<dbReference type="GO" id="GO:0004577">
    <property type="term" value="F:N-acetylglucosaminyldiphosphodolichol N-acetylglucosaminyltransferase activity"/>
    <property type="evidence" value="ECO:0007669"/>
    <property type="project" value="TreeGrafter"/>
</dbReference>